<sequence>MIEINQMLPLPVLLPLIGAGFALAFGRIRSAQRIISSVTLTLVLIVAGILLWVADAEGTQVLWLGAWPDGLGIMLVADRLSVLMLVVSSIVTLSVLVFAARSDMDEGREKAPVSIFHPTYLVLTAGISNAFLSGDLFNLFVGFEMLLFASYVLLTLGAPRERVRSGSTYVVVSLFSSILFLLAIVFVYGAAGTVNFAQLAERLPQLDSGVQLVIQLMLLVVFGIKAAVFPLSAWLPDSYPTAPASVTAVFAGLLTKVGIYAIIRVQTLFFPHSPLTDPLLWVALATMVIGILGALAQNEIKRLLSFTLISHIGYMLFGIALSSEAGLSAAIFYVAHHIFIQTAMFLVAALIERAGGSTRLDRLGGLASNTILAVMFFIPALNLGGVPPFSGFLGKVALIEAGVTLDTWVTWVVIGGAIVTSLLTLMAVLRIWNMAFWRQRPEDSEAPNRRLPVDWLFSASALVGVTVAITFLAGPIIEFTERAAADIFAGAYLTAVADAIGAVGL</sequence>
<feature type="transmembrane region" description="Helical" evidence="8">
    <location>
        <begin position="363"/>
        <end position="381"/>
    </location>
</feature>
<dbReference type="PANTHER" id="PTHR42703">
    <property type="entry name" value="NADH DEHYDROGENASE"/>
    <property type="match status" value="1"/>
</dbReference>
<evidence type="ECO:0000256" key="5">
    <source>
        <dbReference type="ARBA" id="ARBA00022989"/>
    </source>
</evidence>
<evidence type="ECO:0000256" key="3">
    <source>
        <dbReference type="ARBA" id="ARBA00022475"/>
    </source>
</evidence>
<dbReference type="AlphaFoldDB" id="A0A9D1YS95"/>
<comment type="similarity">
    <text evidence="2">Belongs to the CPA3 antiporters (TC 2.A.63) subunit D family.</text>
</comment>
<feature type="transmembrane region" description="Helical" evidence="8">
    <location>
        <begin position="278"/>
        <end position="296"/>
    </location>
</feature>
<evidence type="ECO:0000256" key="6">
    <source>
        <dbReference type="ARBA" id="ARBA00023136"/>
    </source>
</evidence>
<dbReference type="GO" id="GO:0008137">
    <property type="term" value="F:NADH dehydrogenase (ubiquinone) activity"/>
    <property type="evidence" value="ECO:0007669"/>
    <property type="project" value="InterPro"/>
</dbReference>
<evidence type="ECO:0000313" key="11">
    <source>
        <dbReference type="Proteomes" id="UP000824005"/>
    </source>
</evidence>
<dbReference type="EMBL" id="DXDC01000031">
    <property type="protein sequence ID" value="HIY64869.1"/>
    <property type="molecule type" value="Genomic_DNA"/>
</dbReference>
<feature type="transmembrane region" description="Helical" evidence="8">
    <location>
        <begin position="327"/>
        <end position="351"/>
    </location>
</feature>
<feature type="transmembrane region" description="Helical" evidence="8">
    <location>
        <begin position="34"/>
        <end position="54"/>
    </location>
</feature>
<dbReference type="NCBIfam" id="NF009308">
    <property type="entry name" value="PRK12665.1"/>
    <property type="match status" value="1"/>
</dbReference>
<keyword evidence="4 7" id="KW-0812">Transmembrane</keyword>
<keyword evidence="3" id="KW-1003">Cell membrane</keyword>
<reference evidence="10" key="2">
    <citation type="submission" date="2021-04" db="EMBL/GenBank/DDBJ databases">
        <authorList>
            <person name="Gilroy R."/>
        </authorList>
    </citation>
    <scope>NUCLEOTIDE SEQUENCE</scope>
    <source>
        <strain evidence="10">ChiGjej1B1-98</strain>
    </source>
</reference>
<evidence type="ECO:0000256" key="2">
    <source>
        <dbReference type="ARBA" id="ARBA00005346"/>
    </source>
</evidence>
<comment type="subcellular location">
    <subcellularLocation>
        <location evidence="1">Cell membrane</location>
        <topology evidence="1">Multi-pass membrane protein</topology>
    </subcellularLocation>
    <subcellularLocation>
        <location evidence="7">Membrane</location>
        <topology evidence="7">Multi-pass membrane protein</topology>
    </subcellularLocation>
</comment>
<evidence type="ECO:0000259" key="9">
    <source>
        <dbReference type="Pfam" id="PF00361"/>
    </source>
</evidence>
<evidence type="ECO:0000256" key="8">
    <source>
        <dbReference type="SAM" id="Phobius"/>
    </source>
</evidence>
<feature type="transmembrane region" description="Helical" evidence="8">
    <location>
        <begin position="6"/>
        <end position="25"/>
    </location>
</feature>
<gene>
    <name evidence="10" type="ORF">H9830_01155</name>
</gene>
<dbReference type="InterPro" id="IPR003918">
    <property type="entry name" value="NADH_UbQ_OxRdtase"/>
</dbReference>
<evidence type="ECO:0000256" key="1">
    <source>
        <dbReference type="ARBA" id="ARBA00004651"/>
    </source>
</evidence>
<feature type="transmembrane region" description="Helical" evidence="8">
    <location>
        <begin position="212"/>
        <end position="235"/>
    </location>
</feature>
<organism evidence="10 11">
    <name type="scientific">Candidatus Agrococcus pullicola</name>
    <dbReference type="NCBI Taxonomy" id="2838429"/>
    <lineage>
        <taxon>Bacteria</taxon>
        <taxon>Bacillati</taxon>
        <taxon>Actinomycetota</taxon>
        <taxon>Actinomycetes</taxon>
        <taxon>Micrococcales</taxon>
        <taxon>Microbacteriaceae</taxon>
        <taxon>Agrococcus</taxon>
    </lineage>
</organism>
<proteinExistence type="inferred from homology"/>
<accession>A0A9D1YS95</accession>
<reference evidence="10" key="1">
    <citation type="journal article" date="2021" name="PeerJ">
        <title>Extensive microbial diversity within the chicken gut microbiome revealed by metagenomics and culture.</title>
        <authorList>
            <person name="Gilroy R."/>
            <person name="Ravi A."/>
            <person name="Getino M."/>
            <person name="Pursley I."/>
            <person name="Horton D.L."/>
            <person name="Alikhan N.F."/>
            <person name="Baker D."/>
            <person name="Gharbi K."/>
            <person name="Hall N."/>
            <person name="Watson M."/>
            <person name="Adriaenssens E.M."/>
            <person name="Foster-Nyarko E."/>
            <person name="Jarju S."/>
            <person name="Secka A."/>
            <person name="Antonio M."/>
            <person name="Oren A."/>
            <person name="Chaudhuri R.R."/>
            <person name="La Ragione R."/>
            <person name="Hildebrand F."/>
            <person name="Pallen M.J."/>
        </authorList>
    </citation>
    <scope>NUCLEOTIDE SEQUENCE</scope>
    <source>
        <strain evidence="10">ChiGjej1B1-98</strain>
    </source>
</reference>
<keyword evidence="5 8" id="KW-1133">Transmembrane helix</keyword>
<dbReference type="Pfam" id="PF00361">
    <property type="entry name" value="Proton_antipo_M"/>
    <property type="match status" value="1"/>
</dbReference>
<comment type="caution">
    <text evidence="10">The sequence shown here is derived from an EMBL/GenBank/DDBJ whole genome shotgun (WGS) entry which is preliminary data.</text>
</comment>
<evidence type="ECO:0000256" key="4">
    <source>
        <dbReference type="ARBA" id="ARBA00022692"/>
    </source>
</evidence>
<dbReference type="InterPro" id="IPR050586">
    <property type="entry name" value="CPA3_Na-H_Antiporter_D"/>
</dbReference>
<dbReference type="InterPro" id="IPR001750">
    <property type="entry name" value="ND/Mrp_TM"/>
</dbReference>
<protein>
    <submittedName>
        <fullName evidence="10">Na+/H+ antiporter subunit D</fullName>
    </submittedName>
</protein>
<dbReference type="GO" id="GO:0042773">
    <property type="term" value="P:ATP synthesis coupled electron transport"/>
    <property type="evidence" value="ECO:0007669"/>
    <property type="project" value="InterPro"/>
</dbReference>
<dbReference type="PRINTS" id="PR01437">
    <property type="entry name" value="NUOXDRDTASE4"/>
</dbReference>
<evidence type="ECO:0000313" key="10">
    <source>
        <dbReference type="EMBL" id="HIY64869.1"/>
    </source>
</evidence>
<feature type="domain" description="NADH:quinone oxidoreductase/Mrp antiporter transmembrane" evidence="9">
    <location>
        <begin position="133"/>
        <end position="415"/>
    </location>
</feature>
<feature type="transmembrane region" description="Helical" evidence="8">
    <location>
        <begin position="169"/>
        <end position="192"/>
    </location>
</feature>
<keyword evidence="6 8" id="KW-0472">Membrane</keyword>
<feature type="transmembrane region" description="Helical" evidence="8">
    <location>
        <begin position="483"/>
        <end position="503"/>
    </location>
</feature>
<feature type="transmembrane region" description="Helical" evidence="8">
    <location>
        <begin position="137"/>
        <end position="157"/>
    </location>
</feature>
<feature type="transmembrane region" description="Helical" evidence="8">
    <location>
        <begin position="242"/>
        <end position="263"/>
    </location>
</feature>
<feature type="transmembrane region" description="Helical" evidence="8">
    <location>
        <begin position="408"/>
        <end position="432"/>
    </location>
</feature>
<dbReference type="GO" id="GO:0005886">
    <property type="term" value="C:plasma membrane"/>
    <property type="evidence" value="ECO:0007669"/>
    <property type="project" value="UniProtKB-SubCell"/>
</dbReference>
<dbReference type="Proteomes" id="UP000824005">
    <property type="component" value="Unassembled WGS sequence"/>
</dbReference>
<name>A0A9D1YS95_9MICO</name>
<dbReference type="PANTHER" id="PTHR42703:SF1">
    <property type="entry name" value="NA(+)_H(+) ANTIPORTER SUBUNIT D1"/>
    <property type="match status" value="1"/>
</dbReference>
<feature type="transmembrane region" description="Helical" evidence="8">
    <location>
        <begin position="453"/>
        <end position="477"/>
    </location>
</feature>
<evidence type="ECO:0000256" key="7">
    <source>
        <dbReference type="RuleBase" id="RU000320"/>
    </source>
</evidence>
<feature type="transmembrane region" description="Helical" evidence="8">
    <location>
        <begin position="111"/>
        <end position="131"/>
    </location>
</feature>
<feature type="transmembrane region" description="Helical" evidence="8">
    <location>
        <begin position="303"/>
        <end position="321"/>
    </location>
</feature>
<feature type="transmembrane region" description="Helical" evidence="8">
    <location>
        <begin position="80"/>
        <end position="99"/>
    </location>
</feature>